<dbReference type="EMBL" id="JAJCQG010000045">
    <property type="protein sequence ID" value="MCB7282143.1"/>
    <property type="molecule type" value="Genomic_DNA"/>
</dbReference>
<name>A0A174TJN6_PHOVU</name>
<dbReference type="EMBL" id="CP043529">
    <property type="protein sequence ID" value="QEW36809.1"/>
    <property type="molecule type" value="Genomic_DNA"/>
</dbReference>
<protein>
    <submittedName>
        <fullName evidence="2">Uncharacterized protein</fullName>
    </submittedName>
</protein>
<dbReference type="Proteomes" id="UP001199363">
    <property type="component" value="Unassembled WGS sequence"/>
</dbReference>
<evidence type="ECO:0000313" key="1">
    <source>
        <dbReference type="EMBL" id="MCB7282143.1"/>
    </source>
</evidence>
<proteinExistence type="predicted"/>
<dbReference type="Proteomes" id="UP000326091">
    <property type="component" value="Chromosome"/>
</dbReference>
<sequence length="226" mass="24484">MELSWGKCTIKIGKLQSSGEAPSSWIDIPTPVENSTKLTPTKGAKKEAKIEGGENEAVKYAANTYTFEFEIRAGKGRRKPVEDTDGVITGEYAVKLQPEDKTVEGIIIDRSVLSLEDTYDTDNGTKWKYTADVLKPKTGNQVKFEVVNFNGAGSLRVIITDDGGAGMWKLSTETDWHHSGTSITTKAGLVTIIYKDIEGKTLPTQTSATVKDGETVEVNAVYTSAG</sequence>
<evidence type="ECO:0000313" key="2">
    <source>
        <dbReference type="EMBL" id="QEW36809.1"/>
    </source>
</evidence>
<gene>
    <name evidence="1" type="ORF">LI282_14015</name>
    <name evidence="2" type="ORF">VIC01_02371</name>
</gene>
<evidence type="ECO:0000313" key="3">
    <source>
        <dbReference type="Proteomes" id="UP000326091"/>
    </source>
</evidence>
<dbReference type="RefSeq" id="WP_005847512.1">
    <property type="nucleotide sequence ID" value="NZ_AP025232.1"/>
</dbReference>
<reference evidence="1" key="2">
    <citation type="submission" date="2021-10" db="EMBL/GenBank/DDBJ databases">
        <title>Collection of gut derived symbiotic bacterial strains cultured from healthy donors.</title>
        <authorList>
            <person name="Lin H."/>
            <person name="Littmann E."/>
            <person name="Kohout C."/>
            <person name="Pamer E.G."/>
        </authorList>
    </citation>
    <scope>NUCLEOTIDE SEQUENCE</scope>
    <source>
        <strain evidence="1">DFI.1.167</strain>
    </source>
</reference>
<reference evidence="2 3" key="1">
    <citation type="submission" date="2019-09" db="EMBL/GenBank/DDBJ databases">
        <title>Commensal-derived Metabolites Govern Vibrio cholerae Pathogenesis in Host.</title>
        <authorList>
            <person name="Yoon S.S."/>
            <person name="Yoon M.Y."/>
        </authorList>
    </citation>
    <scope>NUCLEOTIDE SEQUENCE [LARGE SCALE GENOMIC DNA]</scope>
    <source>
        <strain evidence="2 3">VIC01</strain>
    </source>
</reference>
<dbReference type="AlphaFoldDB" id="A0A174TJN6"/>
<accession>A0A174TJN6</accession>
<organism evidence="2 3">
    <name type="scientific">Phocaeicola vulgatus</name>
    <name type="common">Bacteroides vulgatus</name>
    <dbReference type="NCBI Taxonomy" id="821"/>
    <lineage>
        <taxon>Bacteria</taxon>
        <taxon>Pseudomonadati</taxon>
        <taxon>Bacteroidota</taxon>
        <taxon>Bacteroidia</taxon>
        <taxon>Bacteroidales</taxon>
        <taxon>Bacteroidaceae</taxon>
        <taxon>Phocaeicola</taxon>
    </lineage>
</organism>